<protein>
    <submittedName>
        <fullName evidence="3">Calcium/calmodulin-dependent protein kinase type II alpha chain</fullName>
    </submittedName>
</protein>
<evidence type="ECO:0000313" key="3">
    <source>
        <dbReference type="EMBL" id="KFM75846.1"/>
    </source>
</evidence>
<dbReference type="GO" id="GO:0005516">
    <property type="term" value="F:calmodulin binding"/>
    <property type="evidence" value="ECO:0007669"/>
    <property type="project" value="InterPro"/>
</dbReference>
<dbReference type="EMBL" id="KK119492">
    <property type="protein sequence ID" value="KFM75846.1"/>
    <property type="molecule type" value="Genomic_DNA"/>
</dbReference>
<dbReference type="Pfam" id="PF08332">
    <property type="entry name" value="CaMKII_AD"/>
    <property type="match status" value="1"/>
</dbReference>
<feature type="compositionally biased region" description="Polar residues" evidence="1">
    <location>
        <begin position="1"/>
        <end position="30"/>
    </location>
</feature>
<dbReference type="Gene3D" id="3.10.450.50">
    <property type="match status" value="1"/>
</dbReference>
<proteinExistence type="predicted"/>
<keyword evidence="3" id="KW-0808">Transferase</keyword>
<evidence type="ECO:0000259" key="2">
    <source>
        <dbReference type="Pfam" id="PF08332"/>
    </source>
</evidence>
<reference evidence="3 4" key="1">
    <citation type="submission" date="2013-11" db="EMBL/GenBank/DDBJ databases">
        <title>Genome sequencing of Stegodyphus mimosarum.</title>
        <authorList>
            <person name="Bechsgaard J."/>
        </authorList>
    </citation>
    <scope>NUCLEOTIDE SEQUENCE [LARGE SCALE GENOMIC DNA]</scope>
</reference>
<dbReference type="AlphaFoldDB" id="A0A087UEQ7"/>
<dbReference type="STRING" id="407821.A0A087UEQ7"/>
<sequence>MLATRNFSSRGTVNRKSDGGSQVKESTDSNAADDDDVRAVKSTNGILDPRKQEVIKLTEQLVEAVNSGDYEGYTKFCDPHMTAFEPEALGNLVEGMDFHKFYFDNVLGKNSKTLNSTILNPSVHLLGDDAACIAYIRLTQYMDKSGMAHTQQSEETRVWSKKDGKWQNVHFHRSGSASSPFTAVHK</sequence>
<dbReference type="SUPFAM" id="SSF54427">
    <property type="entry name" value="NTF2-like"/>
    <property type="match status" value="1"/>
</dbReference>
<keyword evidence="4" id="KW-1185">Reference proteome</keyword>
<evidence type="ECO:0000313" key="4">
    <source>
        <dbReference type="Proteomes" id="UP000054359"/>
    </source>
</evidence>
<feature type="region of interest" description="Disordered" evidence="1">
    <location>
        <begin position="1"/>
        <end position="43"/>
    </location>
</feature>
<evidence type="ECO:0000256" key="1">
    <source>
        <dbReference type="SAM" id="MobiDB-lite"/>
    </source>
</evidence>
<organism evidence="3 4">
    <name type="scientific">Stegodyphus mimosarum</name>
    <name type="common">African social velvet spider</name>
    <dbReference type="NCBI Taxonomy" id="407821"/>
    <lineage>
        <taxon>Eukaryota</taxon>
        <taxon>Metazoa</taxon>
        <taxon>Ecdysozoa</taxon>
        <taxon>Arthropoda</taxon>
        <taxon>Chelicerata</taxon>
        <taxon>Arachnida</taxon>
        <taxon>Araneae</taxon>
        <taxon>Araneomorphae</taxon>
        <taxon>Entelegynae</taxon>
        <taxon>Eresoidea</taxon>
        <taxon>Eresidae</taxon>
        <taxon>Stegodyphus</taxon>
    </lineage>
</organism>
<name>A0A087UEQ7_STEMI</name>
<dbReference type="OMA" id="SITCFEP"/>
<gene>
    <name evidence="3" type="ORF">X975_11986</name>
</gene>
<feature type="non-terminal residue" evidence="3">
    <location>
        <position position="186"/>
    </location>
</feature>
<accession>A0A087UEQ7</accession>
<keyword evidence="3" id="KW-0418">Kinase</keyword>
<dbReference type="InterPro" id="IPR013543">
    <property type="entry name" value="Ca/CaM-dep_prot_kinase-assoc"/>
</dbReference>
<dbReference type="Proteomes" id="UP000054359">
    <property type="component" value="Unassembled WGS sequence"/>
</dbReference>
<dbReference type="GO" id="GO:0004683">
    <property type="term" value="F:calcium/calmodulin-dependent protein kinase activity"/>
    <property type="evidence" value="ECO:0007669"/>
    <property type="project" value="InterPro"/>
</dbReference>
<dbReference type="OrthoDB" id="6418870at2759"/>
<dbReference type="InterPro" id="IPR032710">
    <property type="entry name" value="NTF2-like_dom_sf"/>
</dbReference>
<dbReference type="FunFam" id="3.10.450.50:FF:000009">
    <property type="entry name" value="Calcium/calmodulin-dependent protein kinase type II"/>
    <property type="match status" value="1"/>
</dbReference>
<feature type="domain" description="Calcium/calmodulin-dependent protein kinase II association-domain" evidence="2">
    <location>
        <begin position="50"/>
        <end position="176"/>
    </location>
</feature>